<evidence type="ECO:0000256" key="2">
    <source>
        <dbReference type="SAM" id="MobiDB-lite"/>
    </source>
</evidence>
<dbReference type="Gene3D" id="3.40.50.2300">
    <property type="match status" value="1"/>
</dbReference>
<protein>
    <recommendedName>
        <fullName evidence="3">Response regulatory domain-containing protein</fullName>
    </recommendedName>
</protein>
<evidence type="ECO:0000256" key="1">
    <source>
        <dbReference type="PROSITE-ProRule" id="PRU00169"/>
    </source>
</evidence>
<feature type="region of interest" description="Disordered" evidence="2">
    <location>
        <begin position="1"/>
        <end position="20"/>
    </location>
</feature>
<dbReference type="AlphaFoldDB" id="A0A923HK39"/>
<dbReference type="Proteomes" id="UP000627446">
    <property type="component" value="Unassembled WGS sequence"/>
</dbReference>
<dbReference type="InterPro" id="IPR011006">
    <property type="entry name" value="CheY-like_superfamily"/>
</dbReference>
<reference evidence="4" key="1">
    <citation type="submission" date="2020-08" db="EMBL/GenBank/DDBJ databases">
        <title>Novel species isolated from subtropical streams in China.</title>
        <authorList>
            <person name="Lu H."/>
        </authorList>
    </citation>
    <scope>NUCLEOTIDE SEQUENCE</scope>
    <source>
        <strain evidence="4">LX22W</strain>
    </source>
</reference>
<proteinExistence type="predicted"/>
<accession>A0A923HK39</accession>
<name>A0A923HK39_9BURK</name>
<evidence type="ECO:0000313" key="4">
    <source>
        <dbReference type="EMBL" id="MBC3880527.1"/>
    </source>
</evidence>
<keyword evidence="5" id="KW-1185">Reference proteome</keyword>
<dbReference type="RefSeq" id="WP_186914968.1">
    <property type="nucleotide sequence ID" value="NZ_JACOFZ010000001.1"/>
</dbReference>
<dbReference type="PROSITE" id="PS50110">
    <property type="entry name" value="RESPONSE_REGULATORY"/>
    <property type="match status" value="1"/>
</dbReference>
<evidence type="ECO:0000313" key="5">
    <source>
        <dbReference type="Proteomes" id="UP000627446"/>
    </source>
</evidence>
<dbReference type="EMBL" id="JACOFZ010000001">
    <property type="protein sequence ID" value="MBC3880527.1"/>
    <property type="molecule type" value="Genomic_DNA"/>
</dbReference>
<dbReference type="InterPro" id="IPR001789">
    <property type="entry name" value="Sig_transdc_resp-reg_receiver"/>
</dbReference>
<keyword evidence="1" id="KW-0597">Phosphoprotein</keyword>
<gene>
    <name evidence="4" type="ORF">H8K36_04020</name>
</gene>
<organism evidence="4 5">
    <name type="scientific">Undibacterium nitidum</name>
    <dbReference type="NCBI Taxonomy" id="2762298"/>
    <lineage>
        <taxon>Bacteria</taxon>
        <taxon>Pseudomonadati</taxon>
        <taxon>Pseudomonadota</taxon>
        <taxon>Betaproteobacteria</taxon>
        <taxon>Burkholderiales</taxon>
        <taxon>Oxalobacteraceae</taxon>
        <taxon>Undibacterium</taxon>
    </lineage>
</organism>
<comment type="caution">
    <text evidence="4">The sequence shown here is derived from an EMBL/GenBank/DDBJ whole genome shotgun (WGS) entry which is preliminary data.</text>
</comment>
<evidence type="ECO:0000259" key="3">
    <source>
        <dbReference type="PROSITE" id="PS50110"/>
    </source>
</evidence>
<dbReference type="SUPFAM" id="SSF52172">
    <property type="entry name" value="CheY-like"/>
    <property type="match status" value="1"/>
</dbReference>
<feature type="modified residue" description="4-aspartylphosphate" evidence="1">
    <location>
        <position position="140"/>
    </location>
</feature>
<dbReference type="GO" id="GO:0000160">
    <property type="term" value="P:phosphorelay signal transduction system"/>
    <property type="evidence" value="ECO:0007669"/>
    <property type="project" value="InterPro"/>
</dbReference>
<feature type="domain" description="Response regulatory" evidence="3">
    <location>
        <begin position="85"/>
        <end position="208"/>
    </location>
</feature>
<sequence>MSKTREILMEKRHSSNKPDWHTHYPYTSTVRNNVTPNGKALSYHALMSLHSESSFSSDDDDDDSLVFLSENEDEQEQTKAGQAWKILIADDDNNVHDTTVLALSGVHIHGKPLEFLHAFSAKEAKDIAISNPDTSLILLDVVMETVDAGLKLVNVLRDELSRKDLRIVLRTGQPGYAKENIMSSYAIDGYATKSKLTRSILISMLNEVLDDTQKSDDLAN</sequence>